<evidence type="ECO:0008006" key="10">
    <source>
        <dbReference type="Google" id="ProtNLM"/>
    </source>
</evidence>
<dbReference type="InterPro" id="IPR000073">
    <property type="entry name" value="AB_hydrolase_1"/>
</dbReference>
<dbReference type="PANTHER" id="PTHR43248:SF25">
    <property type="entry name" value="AB HYDROLASE-1 DOMAIN-CONTAINING PROTEIN-RELATED"/>
    <property type="match status" value="1"/>
</dbReference>
<feature type="compositionally biased region" description="Low complexity" evidence="3">
    <location>
        <begin position="545"/>
        <end position="564"/>
    </location>
</feature>
<dbReference type="EMBL" id="GL377305">
    <property type="protein sequence ID" value="EFI98244.1"/>
    <property type="molecule type" value="Genomic_DNA"/>
</dbReference>
<dbReference type="Proteomes" id="UP000007431">
    <property type="component" value="Unassembled WGS sequence"/>
</dbReference>
<reference evidence="8 9" key="1">
    <citation type="journal article" date="2010" name="Nat. Biotechnol.">
        <title>Genome sequence of the model mushroom Schizophyllum commune.</title>
        <authorList>
            <person name="Ohm R.A."/>
            <person name="de Jong J.F."/>
            <person name="Lugones L.G."/>
            <person name="Aerts A."/>
            <person name="Kothe E."/>
            <person name="Stajich J.E."/>
            <person name="de Vries R.P."/>
            <person name="Record E."/>
            <person name="Levasseur A."/>
            <person name="Baker S.E."/>
            <person name="Bartholomew K.A."/>
            <person name="Coutinho P.M."/>
            <person name="Erdmann S."/>
            <person name="Fowler T.J."/>
            <person name="Gathman A.C."/>
            <person name="Lombard V."/>
            <person name="Henrissat B."/>
            <person name="Knabe N."/>
            <person name="Kuees U."/>
            <person name="Lilly W.W."/>
            <person name="Lindquist E."/>
            <person name="Lucas S."/>
            <person name="Magnuson J.K."/>
            <person name="Piumi F."/>
            <person name="Raudaskoski M."/>
            <person name="Salamov A."/>
            <person name="Schmutz J."/>
            <person name="Schwarze F.W.M.R."/>
            <person name="vanKuyk P.A."/>
            <person name="Horton J.S."/>
            <person name="Grigoriev I.V."/>
            <person name="Woesten H.A.B."/>
        </authorList>
    </citation>
    <scope>NUCLEOTIDE SEQUENCE [LARGE SCALE GENOMIC DNA]</scope>
    <source>
        <strain evidence="9">H4-8 / FGSC 9210</strain>
    </source>
</reference>
<dbReference type="InParanoid" id="D8Q347"/>
<feature type="domain" description="Peptidase S33 tripeptidyl aminopeptidase-like C-terminal" evidence="7">
    <location>
        <begin position="427"/>
        <end position="530"/>
    </location>
</feature>
<dbReference type="GO" id="GO:0016787">
    <property type="term" value="F:hydrolase activity"/>
    <property type="evidence" value="ECO:0007669"/>
    <property type="project" value="UniProtKB-KW"/>
</dbReference>
<name>D8Q347_SCHCM</name>
<sequence length="675" mass="73244">MAKTLLSASLAAAFIGLAGAAKVNSTIEWTSCSDWNKAFGNYSDSFQCGYFDVPLDWADESVGTAHIAVVKYPAADKEKKGSVFFNPGGPGGSGVEFLISAAESTLIPFIGTGYDLVSWDPRGTTYSTPGVISCFKTTKEYNEIYNGSLIQDFSVDPTNALLHAKDVDAFYARMDETDKRFKQYGDLCVKNVGDVLKYVGTVATVRDMVAIADYLEPDSKEINYYGASYGTIIGATFVNMFPDRVGRVVIDGVVDPQLYAGAPGYETMTASVESRDAALAGFAKECAKAGKRCDMWLRETDTGDDILDRIYKMLKVLYKYDQAGDPLGGITPSSITRYILQALYKPTTWSDLASQLRAVYDVTQGNGDASAARRFVKRADDDSDDEQLPADTGDNLQAISCGDSIDAGNATIQNTFDEILFVTRNVSPLFGPSFSSQGTNCYAWPVRAVERYSGPWNNKLSNPILVIGNQADPVTPFKNAKQIADQLGDSAVLIEQSGYGHASIAEFSECTTAILQDYYDSGKTPGNDSTYCFVEEDNKILFPASGGSSNSSSGDSSDPIADSSVDANDTDEDFDNSLLSAVSDSDSDEEDVDDLKKAKQTLMITTIVFGALSAFLGSALCWSIIRNYRERRKYSRVQATDAMEPAWAAHQPAFVDPYDSSVNQPMHTEKATREL</sequence>
<feature type="domain" description="AB hydrolase-1" evidence="6">
    <location>
        <begin position="83"/>
        <end position="253"/>
    </location>
</feature>
<dbReference type="RefSeq" id="XP_003033147.1">
    <property type="nucleotide sequence ID" value="XM_003033101.1"/>
</dbReference>
<evidence type="ECO:0000256" key="5">
    <source>
        <dbReference type="SAM" id="SignalP"/>
    </source>
</evidence>
<accession>D8Q347</accession>
<feature type="chain" id="PRO_5003120529" description="Peptidase S33 tripeptidyl aminopeptidase-like C-terminal domain-containing protein" evidence="5">
    <location>
        <begin position="21"/>
        <end position="675"/>
    </location>
</feature>
<keyword evidence="9" id="KW-1185">Reference proteome</keyword>
<dbReference type="Pfam" id="PF08386">
    <property type="entry name" value="Abhydrolase_4"/>
    <property type="match status" value="1"/>
</dbReference>
<evidence type="ECO:0000259" key="7">
    <source>
        <dbReference type="Pfam" id="PF08386"/>
    </source>
</evidence>
<dbReference type="PANTHER" id="PTHR43248">
    <property type="entry name" value="2-SUCCINYL-6-HYDROXY-2,4-CYCLOHEXADIENE-1-CARBOXYLATE SYNTHASE"/>
    <property type="match status" value="1"/>
</dbReference>
<keyword evidence="4" id="KW-0812">Transmembrane</keyword>
<keyword evidence="4" id="KW-1133">Transmembrane helix</keyword>
<dbReference type="OrthoDB" id="425534at2759"/>
<dbReference type="AlphaFoldDB" id="D8Q347"/>
<dbReference type="GeneID" id="9595178"/>
<dbReference type="Pfam" id="PF00561">
    <property type="entry name" value="Abhydrolase_1"/>
    <property type="match status" value="1"/>
</dbReference>
<evidence type="ECO:0000256" key="4">
    <source>
        <dbReference type="SAM" id="Phobius"/>
    </source>
</evidence>
<evidence type="ECO:0000259" key="6">
    <source>
        <dbReference type="Pfam" id="PF00561"/>
    </source>
</evidence>
<dbReference type="Gene3D" id="3.40.50.1820">
    <property type="entry name" value="alpha/beta hydrolase"/>
    <property type="match status" value="1"/>
</dbReference>
<evidence type="ECO:0000313" key="9">
    <source>
        <dbReference type="Proteomes" id="UP000007431"/>
    </source>
</evidence>
<evidence type="ECO:0000256" key="1">
    <source>
        <dbReference type="ARBA" id="ARBA00010088"/>
    </source>
</evidence>
<keyword evidence="5" id="KW-0732">Signal</keyword>
<comment type="similarity">
    <text evidence="1">Belongs to the peptidase S33 family.</text>
</comment>
<feature type="transmembrane region" description="Helical" evidence="4">
    <location>
        <begin position="602"/>
        <end position="625"/>
    </location>
</feature>
<feature type="signal peptide" evidence="5">
    <location>
        <begin position="1"/>
        <end position="20"/>
    </location>
</feature>
<dbReference type="InterPro" id="IPR029058">
    <property type="entry name" value="AB_hydrolase_fold"/>
</dbReference>
<dbReference type="InterPro" id="IPR051601">
    <property type="entry name" value="Serine_prot/Carboxylest_S33"/>
</dbReference>
<organism evidence="9">
    <name type="scientific">Schizophyllum commune (strain H4-8 / FGSC 9210)</name>
    <name type="common">Split gill fungus</name>
    <dbReference type="NCBI Taxonomy" id="578458"/>
    <lineage>
        <taxon>Eukaryota</taxon>
        <taxon>Fungi</taxon>
        <taxon>Dikarya</taxon>
        <taxon>Basidiomycota</taxon>
        <taxon>Agaricomycotina</taxon>
        <taxon>Agaricomycetes</taxon>
        <taxon>Agaricomycetidae</taxon>
        <taxon>Agaricales</taxon>
        <taxon>Schizophyllaceae</taxon>
        <taxon>Schizophyllum</taxon>
    </lineage>
</organism>
<feature type="region of interest" description="Disordered" evidence="3">
    <location>
        <begin position="544"/>
        <end position="592"/>
    </location>
</feature>
<dbReference type="SUPFAM" id="SSF53474">
    <property type="entry name" value="alpha/beta-Hydrolases"/>
    <property type="match status" value="1"/>
</dbReference>
<dbReference type="OMA" id="TRERESW"/>
<evidence type="ECO:0000256" key="2">
    <source>
        <dbReference type="ARBA" id="ARBA00022801"/>
    </source>
</evidence>
<dbReference type="VEuPathDB" id="FungiDB:SCHCODRAFT_02571463"/>
<proteinExistence type="inferred from homology"/>
<keyword evidence="2" id="KW-0378">Hydrolase</keyword>
<keyword evidence="4" id="KW-0472">Membrane</keyword>
<gene>
    <name evidence="8" type="ORF">SCHCODRAFT_233965</name>
</gene>
<dbReference type="KEGG" id="scm:SCHCO_02571463"/>
<dbReference type="InterPro" id="IPR013595">
    <property type="entry name" value="Pept_S33_TAP-like_C"/>
</dbReference>
<protein>
    <recommendedName>
        <fullName evidence="10">Peptidase S33 tripeptidyl aminopeptidase-like C-terminal domain-containing protein</fullName>
    </recommendedName>
</protein>
<evidence type="ECO:0000313" key="8">
    <source>
        <dbReference type="EMBL" id="EFI98244.1"/>
    </source>
</evidence>
<evidence type="ECO:0000256" key="3">
    <source>
        <dbReference type="SAM" id="MobiDB-lite"/>
    </source>
</evidence>
<dbReference type="eggNOG" id="ENOG502SIH4">
    <property type="taxonomic scope" value="Eukaryota"/>
</dbReference>
<dbReference type="HOGENOM" id="CLU_013364_5_1_1"/>